<dbReference type="GO" id="GO:0016702">
    <property type="term" value="F:oxidoreductase activity, acting on single donors with incorporation of molecular oxygen, incorporation of two atoms of oxygen"/>
    <property type="evidence" value="ECO:0007669"/>
    <property type="project" value="TreeGrafter"/>
</dbReference>
<dbReference type="GO" id="GO:0020037">
    <property type="term" value="F:heme binding"/>
    <property type="evidence" value="ECO:0007669"/>
    <property type="project" value="InterPro"/>
</dbReference>
<proteinExistence type="predicted"/>
<dbReference type="PROSITE" id="PS50292">
    <property type="entry name" value="PEROXIDASE_3"/>
    <property type="match status" value="1"/>
</dbReference>
<dbReference type="GO" id="GO:0006631">
    <property type="term" value="P:fatty acid metabolic process"/>
    <property type="evidence" value="ECO:0007669"/>
    <property type="project" value="UniProtKB-ARBA"/>
</dbReference>
<evidence type="ECO:0000313" key="6">
    <source>
        <dbReference type="Proteomes" id="UP000051298"/>
    </source>
</evidence>
<keyword evidence="5" id="KW-0575">Peroxidase</keyword>
<evidence type="ECO:0000313" key="5">
    <source>
        <dbReference type="EMBL" id="CUH61962.1"/>
    </source>
</evidence>
<dbReference type="InterPro" id="IPR050783">
    <property type="entry name" value="Oxylipin_biosynth_metab"/>
</dbReference>
<dbReference type="Pfam" id="PF03098">
    <property type="entry name" value="An_peroxidase"/>
    <property type="match status" value="1"/>
</dbReference>
<dbReference type="InterPro" id="IPR037120">
    <property type="entry name" value="Haem_peroxidase_sf_animal"/>
</dbReference>
<dbReference type="GO" id="GO:0004601">
    <property type="term" value="F:peroxidase activity"/>
    <property type="evidence" value="ECO:0007669"/>
    <property type="project" value="UniProtKB-KW"/>
</dbReference>
<dbReference type="PANTHER" id="PTHR11903">
    <property type="entry name" value="PROSTAGLANDIN G/H SYNTHASE"/>
    <property type="match status" value="1"/>
</dbReference>
<evidence type="ECO:0000256" key="2">
    <source>
        <dbReference type="ARBA" id="ARBA00022964"/>
    </source>
</evidence>
<name>A0A0N7LTY1_9RHOB</name>
<keyword evidence="4" id="KW-0408">Iron</keyword>
<keyword evidence="2" id="KW-0223">Dioxygenase</keyword>
<dbReference type="eggNOG" id="COG2124">
    <property type="taxonomic scope" value="Bacteria"/>
</dbReference>
<dbReference type="PANTHER" id="PTHR11903:SF39">
    <property type="entry name" value="PROSTAGLANDIN G_H SYNTHASE 2-LIKE"/>
    <property type="match status" value="1"/>
</dbReference>
<protein>
    <submittedName>
        <fullName evidence="5">Animal haem peroxidase</fullName>
    </submittedName>
</protein>
<evidence type="ECO:0000256" key="3">
    <source>
        <dbReference type="ARBA" id="ARBA00023002"/>
    </source>
</evidence>
<dbReference type="SUPFAM" id="SSF48113">
    <property type="entry name" value="Heme-dependent peroxidases"/>
    <property type="match status" value="1"/>
</dbReference>
<keyword evidence="3" id="KW-0560">Oxidoreductase</keyword>
<dbReference type="GO" id="GO:0005737">
    <property type="term" value="C:cytoplasm"/>
    <property type="evidence" value="ECO:0007669"/>
    <property type="project" value="TreeGrafter"/>
</dbReference>
<dbReference type="EMBL" id="CYRX01000033">
    <property type="protein sequence ID" value="CUH61962.1"/>
    <property type="molecule type" value="Genomic_DNA"/>
</dbReference>
<sequence>MLPNTYHADPSLAPVIALAGAGKPDPLNTITQRKLLPYCRGCLLSQFRFIAMPSTRYMLLKTVLAAVEAIPPVRDFANSWAINRVVKRARSRPHPLSTLHDYTSWDGLTDKRWSGRHLPPRPRPSPPDPATLSVLFARKDGTQRLCPKSTCLFPAFAQYLTDGFIRTESAGFVRDACDDVATGDPDDQTRLKRNSSNHEIDLCPLYGRTRAQTRALRLNSEEMGEKGRLKSQHINDEEYALYYHQNGAVDPQFAVLDPPLGQSNLDPDRLSRLFAFGGDRANSVPQVAMMNTVFLREHNRLAGLIETAHPDWNDERVFQTARNTVIVVFIKIVVEDYINHISPLPFTLRADPSVAWDAPWNKSNWITTEFSLLYRWHALIPDQITWNETAIPVGKTFMDNKLLTDQGLLASFAQMSTQQAAELGPRNTASPLLHIEIDSIKQDRLCALASYSDYCDYLGINRPYSMDAISSDPEVAALLRGFYDHPRDVDFHVGLFCEDRVPNSPLPGLILSFVALDAFSQALTNPLLSREVFKPTTFSDVGWDAIRSTSRLRDVVDRNVAGGAGETFISFTRANWQPE</sequence>
<dbReference type="Proteomes" id="UP000051298">
    <property type="component" value="Unassembled WGS sequence"/>
</dbReference>
<reference evidence="5 6" key="1">
    <citation type="submission" date="2015-09" db="EMBL/GenBank/DDBJ databases">
        <authorList>
            <consortium name="Swine Surveillance"/>
        </authorList>
    </citation>
    <scope>NUCLEOTIDE SEQUENCE [LARGE SCALE GENOMIC DNA]</scope>
    <source>
        <strain evidence="5 6">CECT 5294</strain>
    </source>
</reference>
<evidence type="ECO:0000256" key="1">
    <source>
        <dbReference type="ARBA" id="ARBA00022723"/>
    </source>
</evidence>
<dbReference type="AlphaFoldDB" id="A0A0N7LTY1"/>
<organism evidence="5 6">
    <name type="scientific">Thalassobacter stenotrophicus</name>
    <dbReference type="NCBI Taxonomy" id="266809"/>
    <lineage>
        <taxon>Bacteria</taxon>
        <taxon>Pseudomonadati</taxon>
        <taxon>Pseudomonadota</taxon>
        <taxon>Alphaproteobacteria</taxon>
        <taxon>Rhodobacterales</taxon>
        <taxon>Roseobacteraceae</taxon>
        <taxon>Thalassobacter</taxon>
    </lineage>
</organism>
<dbReference type="GO" id="GO:0004666">
    <property type="term" value="F:prostaglandin-endoperoxide synthase activity"/>
    <property type="evidence" value="ECO:0007669"/>
    <property type="project" value="TreeGrafter"/>
</dbReference>
<dbReference type="GO" id="GO:0006979">
    <property type="term" value="P:response to oxidative stress"/>
    <property type="evidence" value="ECO:0007669"/>
    <property type="project" value="InterPro"/>
</dbReference>
<dbReference type="STRING" id="266809.PM03_01795"/>
<keyword evidence="1" id="KW-0479">Metal-binding</keyword>
<dbReference type="PRINTS" id="PR00457">
    <property type="entry name" value="ANPEROXIDASE"/>
</dbReference>
<gene>
    <name evidence="5" type="ORF">THS5294_03276</name>
</gene>
<dbReference type="InterPro" id="IPR010255">
    <property type="entry name" value="Haem_peroxidase_sf"/>
</dbReference>
<dbReference type="InterPro" id="IPR019791">
    <property type="entry name" value="Haem_peroxidase_animal"/>
</dbReference>
<accession>A0A0N7LTY1</accession>
<evidence type="ECO:0000256" key="4">
    <source>
        <dbReference type="ARBA" id="ARBA00023004"/>
    </source>
</evidence>
<dbReference type="Gene3D" id="1.10.640.10">
    <property type="entry name" value="Haem peroxidase domain superfamily, animal type"/>
    <property type="match status" value="1"/>
</dbReference>
<dbReference type="GO" id="GO:0046872">
    <property type="term" value="F:metal ion binding"/>
    <property type="evidence" value="ECO:0007669"/>
    <property type="project" value="UniProtKB-KW"/>
</dbReference>